<dbReference type="OrthoDB" id="9808744at2"/>
<gene>
    <name evidence="3" type="ordered locus">Cyan7822_2232</name>
</gene>
<reference evidence="4" key="1">
    <citation type="journal article" date="2011" name="MBio">
        <title>Novel metabolic attributes of the genus Cyanothece, comprising a group of unicellular nitrogen-fixing Cyanobacteria.</title>
        <authorList>
            <person name="Bandyopadhyay A."/>
            <person name="Elvitigala T."/>
            <person name="Welsh E."/>
            <person name="Stockel J."/>
            <person name="Liberton M."/>
            <person name="Min H."/>
            <person name="Sherman L.A."/>
            <person name="Pakrasi H.B."/>
        </authorList>
    </citation>
    <scope>NUCLEOTIDE SEQUENCE [LARGE SCALE GENOMIC DNA]</scope>
    <source>
        <strain evidence="4">PCC 7822</strain>
    </source>
</reference>
<dbReference type="AlphaFoldDB" id="E0UE86"/>
<dbReference type="eggNOG" id="COG2337">
    <property type="taxonomic scope" value="Bacteria"/>
</dbReference>
<proteinExistence type="inferred from homology"/>
<sequence>MVKIDGSIPCRGDIIRLSLNPRTGSEQSGIRPALVISPQAYNRVSKIILICPITSKEKGWPFEVKLPDSCQVQGVVLVDQLRAVDCQARNANFIEKISMETLNEIMARLESLVT</sequence>
<dbReference type="PANTHER" id="PTHR33988">
    <property type="entry name" value="ENDORIBONUCLEASE MAZF-RELATED"/>
    <property type="match status" value="1"/>
</dbReference>
<organism evidence="3 4">
    <name type="scientific">Gloeothece verrucosa (strain PCC 7822)</name>
    <name type="common">Cyanothece sp. (strain PCC 7822)</name>
    <dbReference type="NCBI Taxonomy" id="497965"/>
    <lineage>
        <taxon>Bacteria</taxon>
        <taxon>Bacillati</taxon>
        <taxon>Cyanobacteriota</taxon>
        <taxon>Cyanophyceae</taxon>
        <taxon>Oscillatoriophycideae</taxon>
        <taxon>Chroococcales</taxon>
        <taxon>Aphanothecaceae</taxon>
        <taxon>Gloeothece</taxon>
        <taxon>Gloeothece verrucosa</taxon>
    </lineage>
</organism>
<dbReference type="InterPro" id="IPR011067">
    <property type="entry name" value="Plasmid_toxin/cell-grow_inhib"/>
</dbReference>
<dbReference type="PANTHER" id="PTHR33988:SF3">
    <property type="entry name" value="ENDORIBONUCLEASE TOXIN CHPB-RELATED"/>
    <property type="match status" value="1"/>
</dbReference>
<dbReference type="GO" id="GO:0003677">
    <property type="term" value="F:DNA binding"/>
    <property type="evidence" value="ECO:0007669"/>
    <property type="project" value="InterPro"/>
</dbReference>
<accession>E0UE86</accession>
<dbReference type="RefSeq" id="WP_013322316.1">
    <property type="nucleotide sequence ID" value="NC_014501.1"/>
</dbReference>
<evidence type="ECO:0000313" key="3">
    <source>
        <dbReference type="EMBL" id="ADN14211.1"/>
    </source>
</evidence>
<dbReference type="KEGG" id="cyj:Cyan7822_2232"/>
<evidence type="ECO:0000313" key="4">
    <source>
        <dbReference type="Proteomes" id="UP000008206"/>
    </source>
</evidence>
<dbReference type="GO" id="GO:0004521">
    <property type="term" value="F:RNA endonuclease activity"/>
    <property type="evidence" value="ECO:0007669"/>
    <property type="project" value="TreeGrafter"/>
</dbReference>
<dbReference type="SUPFAM" id="SSF50118">
    <property type="entry name" value="Cell growth inhibitor/plasmid maintenance toxic component"/>
    <property type="match status" value="1"/>
</dbReference>
<dbReference type="InterPro" id="IPR003477">
    <property type="entry name" value="PemK-like"/>
</dbReference>
<name>E0UE86_GLOV7</name>
<dbReference type="GO" id="GO:0006402">
    <property type="term" value="P:mRNA catabolic process"/>
    <property type="evidence" value="ECO:0007669"/>
    <property type="project" value="TreeGrafter"/>
</dbReference>
<keyword evidence="4" id="KW-1185">Reference proteome</keyword>
<dbReference type="GO" id="GO:0016075">
    <property type="term" value="P:rRNA catabolic process"/>
    <property type="evidence" value="ECO:0007669"/>
    <property type="project" value="TreeGrafter"/>
</dbReference>
<comment type="similarity">
    <text evidence="1">Belongs to the PemK/MazF family.</text>
</comment>
<dbReference type="Proteomes" id="UP000008206">
    <property type="component" value="Chromosome"/>
</dbReference>
<keyword evidence="2" id="KW-1277">Toxin-antitoxin system</keyword>
<dbReference type="EMBL" id="CP002198">
    <property type="protein sequence ID" value="ADN14211.1"/>
    <property type="molecule type" value="Genomic_DNA"/>
</dbReference>
<dbReference type="HOGENOM" id="CLU_121823_2_3_3"/>
<dbReference type="STRING" id="497965.Cyan7822_2232"/>
<dbReference type="Pfam" id="PF02452">
    <property type="entry name" value="PemK_toxin"/>
    <property type="match status" value="1"/>
</dbReference>
<evidence type="ECO:0000256" key="2">
    <source>
        <dbReference type="ARBA" id="ARBA00022649"/>
    </source>
</evidence>
<dbReference type="Gene3D" id="2.30.30.110">
    <property type="match status" value="1"/>
</dbReference>
<evidence type="ECO:0000256" key="1">
    <source>
        <dbReference type="ARBA" id="ARBA00007521"/>
    </source>
</evidence>
<protein>
    <submittedName>
        <fullName evidence="3">Transcriptional modulator of MazE/toxin, MazF</fullName>
    </submittedName>
</protein>